<protein>
    <submittedName>
        <fullName evidence="3">Molybdopterin-dependent oxidoreductase</fullName>
    </submittedName>
</protein>
<dbReference type="Gene3D" id="3.30.365.10">
    <property type="entry name" value="Aldehyde oxidase/xanthine dehydrogenase, molybdopterin binding domain"/>
    <property type="match status" value="2"/>
</dbReference>
<comment type="caution">
    <text evidence="3">The sequence shown here is derived from an EMBL/GenBank/DDBJ whole genome shotgun (WGS) entry which is preliminary data.</text>
</comment>
<feature type="compositionally biased region" description="Polar residues" evidence="1">
    <location>
        <begin position="339"/>
        <end position="351"/>
    </location>
</feature>
<evidence type="ECO:0000313" key="3">
    <source>
        <dbReference type="EMBL" id="MDA4847737.1"/>
    </source>
</evidence>
<dbReference type="EMBL" id="JAPJZH010000015">
    <property type="protein sequence ID" value="MDA4847737.1"/>
    <property type="molecule type" value="Genomic_DNA"/>
</dbReference>
<keyword evidence="4" id="KW-1185">Reference proteome</keyword>
<reference evidence="3" key="1">
    <citation type="submission" date="2022-11" db="EMBL/GenBank/DDBJ databases">
        <title>Hoeflea poritis sp. nov., isolated from scleractinian coral Porites lutea.</title>
        <authorList>
            <person name="Zhang G."/>
            <person name="Wei Q."/>
            <person name="Cai L."/>
        </authorList>
    </citation>
    <scope>NUCLEOTIDE SEQUENCE</scope>
    <source>
        <strain evidence="3">E7-10</strain>
    </source>
</reference>
<dbReference type="InterPro" id="IPR052516">
    <property type="entry name" value="N-heterocyclic_Hydroxylase"/>
</dbReference>
<proteinExistence type="predicted"/>
<evidence type="ECO:0000259" key="2">
    <source>
        <dbReference type="Pfam" id="PF20256"/>
    </source>
</evidence>
<feature type="region of interest" description="Disordered" evidence="1">
    <location>
        <begin position="330"/>
        <end position="351"/>
    </location>
</feature>
<dbReference type="PANTHER" id="PTHR47495:SF2">
    <property type="entry name" value="ALDEHYDE DEHYDROGENASE"/>
    <property type="match status" value="1"/>
</dbReference>
<feature type="domain" description="Aldehyde oxidase/xanthine dehydrogenase second molybdopterin binding" evidence="2">
    <location>
        <begin position="4"/>
        <end position="263"/>
    </location>
</feature>
<organism evidence="3 4">
    <name type="scientific">Hoeflea poritis</name>
    <dbReference type="NCBI Taxonomy" id="2993659"/>
    <lineage>
        <taxon>Bacteria</taxon>
        <taxon>Pseudomonadati</taxon>
        <taxon>Pseudomonadota</taxon>
        <taxon>Alphaproteobacteria</taxon>
        <taxon>Hyphomicrobiales</taxon>
        <taxon>Rhizobiaceae</taxon>
        <taxon>Hoeflea</taxon>
    </lineage>
</organism>
<dbReference type="InterPro" id="IPR046867">
    <property type="entry name" value="AldOxase/xan_DH_MoCoBD2"/>
</dbReference>
<dbReference type="RefSeq" id="WP_271091576.1">
    <property type="nucleotide sequence ID" value="NZ_JAPJZH010000015.1"/>
</dbReference>
<sequence>MALHRGRGFAAINYPIGMNLGGDPSQALVHSNPDGKFTVALSAIDLGQGMKSVTRQIAAETLGVPIADVYVDTADSDTGPHDMGSFASRGTHRMGNAVIMAAKEARSVMLEAAAEELEVDASDLVTDGKGNIHVRGAPSRTITTMAAAQAAQFKQGRTIAGRGIFLIPLSDVNPETGEMSPVTTFAHAALLVEVEVDDETGEVAVTDMQSAYEVGRALNPGLVEQQLRGGAWMGMSHAAWETTEPYYPDRDHGAVDFNHYLMPGPGDLAPHHISVLERPAADGPFGGKGPGEMCANPVLPAVVNAVYDAVGVRIDELPVTPEKVLRGIKAKGGARPRQAIQSASSAKQENF</sequence>
<name>A0ABT4VSQ0_9HYPH</name>
<accession>A0ABT4VSQ0</accession>
<evidence type="ECO:0000313" key="4">
    <source>
        <dbReference type="Proteomes" id="UP001148313"/>
    </source>
</evidence>
<gene>
    <name evidence="3" type="ORF">OOZ53_20420</name>
</gene>
<evidence type="ECO:0000256" key="1">
    <source>
        <dbReference type="SAM" id="MobiDB-lite"/>
    </source>
</evidence>
<dbReference type="Proteomes" id="UP001148313">
    <property type="component" value="Unassembled WGS sequence"/>
</dbReference>
<dbReference type="PANTHER" id="PTHR47495">
    <property type="entry name" value="ALDEHYDE DEHYDROGENASE"/>
    <property type="match status" value="1"/>
</dbReference>
<dbReference type="Pfam" id="PF20256">
    <property type="entry name" value="MoCoBD_2"/>
    <property type="match status" value="1"/>
</dbReference>
<dbReference type="SUPFAM" id="SSF56003">
    <property type="entry name" value="Molybdenum cofactor-binding domain"/>
    <property type="match status" value="1"/>
</dbReference>
<dbReference type="InterPro" id="IPR037165">
    <property type="entry name" value="AldOxase/xan_DH_Mopterin-bd_sf"/>
</dbReference>